<keyword evidence="3" id="KW-1185">Reference proteome</keyword>
<comment type="caution">
    <text evidence="2">The sequence shown here is derived from an EMBL/GenBank/DDBJ whole genome shotgun (WGS) entry which is preliminary data.</text>
</comment>
<dbReference type="RefSeq" id="WP_152134298.1">
    <property type="nucleotide sequence ID" value="NZ_QKKZ01000006.1"/>
</dbReference>
<dbReference type="InterPro" id="IPR058361">
    <property type="entry name" value="DUF8048"/>
</dbReference>
<protein>
    <recommendedName>
        <fullName evidence="1">DUF8048 domain-containing protein</fullName>
    </recommendedName>
</protein>
<dbReference type="Proteomes" id="UP000326865">
    <property type="component" value="Unassembled WGS sequence"/>
</dbReference>
<evidence type="ECO:0000313" key="3">
    <source>
        <dbReference type="Proteomes" id="UP000326865"/>
    </source>
</evidence>
<accession>A0A5N5U349</accession>
<dbReference type="AlphaFoldDB" id="A0A5N5U349"/>
<name>A0A5N5U349_9EURY</name>
<dbReference type="Pfam" id="PF26222">
    <property type="entry name" value="DUF8048"/>
    <property type="match status" value="1"/>
</dbReference>
<dbReference type="EMBL" id="QKKZ01000006">
    <property type="protein sequence ID" value="KAB7512859.1"/>
    <property type="molecule type" value="Genomic_DNA"/>
</dbReference>
<feature type="domain" description="DUF8048" evidence="1">
    <location>
        <begin position="5"/>
        <end position="118"/>
    </location>
</feature>
<reference evidence="2 3" key="1">
    <citation type="submission" date="2019-10" db="EMBL/GenBank/DDBJ databases">
        <title>Unraveling microbial dark matter from salterns through culturing: the case of the genus Halosegnis.</title>
        <authorList>
            <person name="Duran-Viseras A."/>
            <person name="Andrei A.-S."/>
            <person name="Vera-Gargallo B."/>
            <person name="Ghai R."/>
            <person name="Sanchez-Porro C."/>
            <person name="Ventosa A."/>
        </authorList>
    </citation>
    <scope>NUCLEOTIDE SEQUENCE [LARGE SCALE GENOMIC DNA]</scope>
    <source>
        <strain evidence="2 3">F18-79</strain>
    </source>
</reference>
<organism evidence="2 3">
    <name type="scientific">Halosegnis rubeus</name>
    <dbReference type="NCBI Taxonomy" id="2212850"/>
    <lineage>
        <taxon>Archaea</taxon>
        <taxon>Methanobacteriati</taxon>
        <taxon>Methanobacteriota</taxon>
        <taxon>Stenosarchaea group</taxon>
        <taxon>Halobacteria</taxon>
        <taxon>Halobacteriales</taxon>
        <taxon>Natronomonadaceae</taxon>
        <taxon>Halosegnis</taxon>
    </lineage>
</organism>
<evidence type="ECO:0000313" key="2">
    <source>
        <dbReference type="EMBL" id="KAB7512859.1"/>
    </source>
</evidence>
<evidence type="ECO:0000259" key="1">
    <source>
        <dbReference type="Pfam" id="PF26222"/>
    </source>
</evidence>
<proteinExistence type="predicted"/>
<sequence length="120" mass="13545">MDSLAPFDDEVIEQTAADVGLDAATLRDQLVDHYDHAATTPGIDELVMEWRRFLPYEPLVERTGDAYVLAVESSIWTEFGQQLSLSDTELRAIKTVHDAQARRVVDGTNFDGYDAMVLWR</sequence>
<gene>
    <name evidence="2" type="ORF">DM867_11735</name>
</gene>